<evidence type="ECO:0000256" key="1">
    <source>
        <dbReference type="ARBA" id="ARBA00004651"/>
    </source>
</evidence>
<evidence type="ECO:0000256" key="4">
    <source>
        <dbReference type="ARBA" id="ARBA00022840"/>
    </source>
</evidence>
<organism evidence="9 10">
    <name type="scientific">Eisenbergiella tayi</name>
    <dbReference type="NCBI Taxonomy" id="1432052"/>
    <lineage>
        <taxon>Bacteria</taxon>
        <taxon>Bacillati</taxon>
        <taxon>Bacillota</taxon>
        <taxon>Clostridia</taxon>
        <taxon>Lachnospirales</taxon>
        <taxon>Lachnospiraceae</taxon>
        <taxon>Eisenbergiella</taxon>
    </lineage>
</organism>
<evidence type="ECO:0000256" key="3">
    <source>
        <dbReference type="ARBA" id="ARBA00022741"/>
    </source>
</evidence>
<keyword evidence="6 7" id="KW-0472">Membrane</keyword>
<keyword evidence="9" id="KW-0378">Hydrolase</keyword>
<dbReference type="EMBL" id="MCGH01000002">
    <property type="protein sequence ID" value="ODM06669.1"/>
    <property type="molecule type" value="Genomic_DNA"/>
</dbReference>
<dbReference type="PROSITE" id="PS50893">
    <property type="entry name" value="ABC_TRANSPORTER_2"/>
    <property type="match status" value="1"/>
</dbReference>
<dbReference type="GO" id="GO:0016887">
    <property type="term" value="F:ATP hydrolysis activity"/>
    <property type="evidence" value="ECO:0007669"/>
    <property type="project" value="InterPro"/>
</dbReference>
<dbReference type="PROSITE" id="PS00211">
    <property type="entry name" value="ABC_TRANSPORTER_1"/>
    <property type="match status" value="1"/>
</dbReference>
<dbReference type="Pfam" id="PF00005">
    <property type="entry name" value="ABC_tran"/>
    <property type="match status" value="1"/>
</dbReference>
<dbReference type="InterPro" id="IPR039421">
    <property type="entry name" value="Type_1_exporter"/>
</dbReference>
<dbReference type="GO" id="GO:0034040">
    <property type="term" value="F:ATPase-coupled lipid transmembrane transporter activity"/>
    <property type="evidence" value="ECO:0007669"/>
    <property type="project" value="TreeGrafter"/>
</dbReference>
<evidence type="ECO:0000313" key="10">
    <source>
        <dbReference type="Proteomes" id="UP000094067"/>
    </source>
</evidence>
<dbReference type="InterPro" id="IPR027417">
    <property type="entry name" value="P-loop_NTPase"/>
</dbReference>
<dbReference type="Proteomes" id="UP000094067">
    <property type="component" value="Unassembled WGS sequence"/>
</dbReference>
<evidence type="ECO:0000256" key="6">
    <source>
        <dbReference type="ARBA" id="ARBA00023136"/>
    </source>
</evidence>
<sequence>MSIRDRLKITRRGYSILREYCPGLIETKILFSLIESGAPFINIWFSAKIINEIANLRRIKVLGIYVIFTILINLIFSIIKSVVDRVSSAKEASMWDCFSKIFCDKQMSVEYEVLEKASYQQQKQKAEENLFMFGNGLGQLVWNTPGLISVFVGIFASIALSISLFTSKCNNNILNSKLWILVIVAMIVFEGWIHDKYKNREQKVFNDWSDGTVWFNRTFAFYGQELDLDLQRAKDVRIYRQDIIALNKIDKMIAHNIKDDSYISKMSLYQGISSFWAEIINSLCYIFVVLKTFYGAFPVGNMVQYISSLKRLTESFGELTLSIAENKIYCEHLKKLFEYLDIDASNENNVDILENVVEKEICIEFKNVSFKYPGSDTYVLRNINAEFHSGKRYAIVGMNGSGKTTFVKLLCRLYAPTEGAIYINGIDVKRIDYKEYLKNLAVVFQDFQLFSFGVGQNVSVNTDYDKLKVEQCLMKAGIYDRVSKMSEKLETCLYRDFSENGVEISGGEAQKIALARALYKETSVMILDEPTAALDPIAEEEVYTKFSEIRSEGLTIYISHRLSSCKFCDSVNVFDCGTIVQKGTHEELVANKQGKYYELWNAQAQYYRNSSR</sequence>
<evidence type="ECO:0000256" key="2">
    <source>
        <dbReference type="ARBA" id="ARBA00022692"/>
    </source>
</evidence>
<dbReference type="EC" id="3.6.3.-" evidence="9"/>
<dbReference type="Gene3D" id="3.40.50.300">
    <property type="entry name" value="P-loop containing nucleotide triphosphate hydrolases"/>
    <property type="match status" value="1"/>
</dbReference>
<name>A0A1E3ADG1_9FIRM</name>
<keyword evidence="5 7" id="KW-1133">Transmembrane helix</keyword>
<dbReference type="SMART" id="SM00382">
    <property type="entry name" value="AAA"/>
    <property type="match status" value="1"/>
</dbReference>
<feature type="transmembrane region" description="Helical" evidence="7">
    <location>
        <begin position="146"/>
        <end position="166"/>
    </location>
</feature>
<proteinExistence type="predicted"/>
<dbReference type="InterPro" id="IPR036640">
    <property type="entry name" value="ABC1_TM_sf"/>
</dbReference>
<dbReference type="RefSeq" id="WP_069153435.1">
    <property type="nucleotide sequence ID" value="NZ_MCGH01000002.1"/>
</dbReference>
<keyword evidence="4 9" id="KW-0067">ATP-binding</keyword>
<dbReference type="InterPro" id="IPR003439">
    <property type="entry name" value="ABC_transporter-like_ATP-bd"/>
</dbReference>
<comment type="subcellular location">
    <subcellularLocation>
        <location evidence="1">Cell membrane</location>
        <topology evidence="1">Multi-pass membrane protein</topology>
    </subcellularLocation>
</comment>
<dbReference type="AlphaFoldDB" id="A0A1E3ADG1"/>
<evidence type="ECO:0000313" key="9">
    <source>
        <dbReference type="EMBL" id="ODM06669.1"/>
    </source>
</evidence>
<dbReference type="PANTHER" id="PTHR24221">
    <property type="entry name" value="ATP-BINDING CASSETTE SUB-FAMILY B"/>
    <property type="match status" value="1"/>
</dbReference>
<evidence type="ECO:0000256" key="7">
    <source>
        <dbReference type="SAM" id="Phobius"/>
    </source>
</evidence>
<protein>
    <submittedName>
        <fullName evidence="9">Lipid A export ATP-binding/permease protein MsbA</fullName>
        <ecNumber evidence="9">3.6.3.-</ecNumber>
    </submittedName>
</protein>
<dbReference type="InterPro" id="IPR003593">
    <property type="entry name" value="AAA+_ATPase"/>
</dbReference>
<keyword evidence="2 7" id="KW-0812">Transmembrane</keyword>
<reference evidence="9 10" key="1">
    <citation type="submission" date="2016-07" db="EMBL/GenBank/DDBJ databases">
        <title>Characterization of isolates of Eisenbergiella tayi derived from blood cultures, using whole genome sequencing.</title>
        <authorList>
            <person name="Burdz T."/>
            <person name="Wiebe D."/>
            <person name="Huynh C."/>
            <person name="Bernard K."/>
        </authorList>
    </citation>
    <scope>NUCLEOTIDE SEQUENCE [LARGE SCALE GENOMIC DNA]</scope>
    <source>
        <strain evidence="9 10">NML 110608</strain>
    </source>
</reference>
<feature type="transmembrane region" description="Helical" evidence="7">
    <location>
        <begin position="61"/>
        <end position="79"/>
    </location>
</feature>
<dbReference type="CDD" id="cd03228">
    <property type="entry name" value="ABCC_MRP_Like"/>
    <property type="match status" value="1"/>
</dbReference>
<accession>A0A1E3ADG1</accession>
<dbReference type="GO" id="GO:0005886">
    <property type="term" value="C:plasma membrane"/>
    <property type="evidence" value="ECO:0007669"/>
    <property type="project" value="UniProtKB-SubCell"/>
</dbReference>
<evidence type="ECO:0000256" key="5">
    <source>
        <dbReference type="ARBA" id="ARBA00022989"/>
    </source>
</evidence>
<feature type="transmembrane region" description="Helical" evidence="7">
    <location>
        <begin position="178"/>
        <end position="194"/>
    </location>
</feature>
<comment type="caution">
    <text evidence="9">The sequence shown here is derived from an EMBL/GenBank/DDBJ whole genome shotgun (WGS) entry which is preliminary data.</text>
</comment>
<feature type="domain" description="ABC transporter" evidence="8">
    <location>
        <begin position="363"/>
        <end position="601"/>
    </location>
</feature>
<gene>
    <name evidence="9" type="primary">msbA_7</name>
    <name evidence="9" type="ORF">BEI61_02559</name>
</gene>
<dbReference type="InterPro" id="IPR017871">
    <property type="entry name" value="ABC_transporter-like_CS"/>
</dbReference>
<dbReference type="GO" id="GO:0005524">
    <property type="term" value="F:ATP binding"/>
    <property type="evidence" value="ECO:0007669"/>
    <property type="project" value="UniProtKB-KW"/>
</dbReference>
<dbReference type="Gene3D" id="1.20.1560.10">
    <property type="entry name" value="ABC transporter type 1, transmembrane domain"/>
    <property type="match status" value="1"/>
</dbReference>
<keyword evidence="3" id="KW-0547">Nucleotide-binding</keyword>
<dbReference type="SUPFAM" id="SSF52540">
    <property type="entry name" value="P-loop containing nucleoside triphosphate hydrolases"/>
    <property type="match status" value="1"/>
</dbReference>
<evidence type="ECO:0000259" key="8">
    <source>
        <dbReference type="PROSITE" id="PS50893"/>
    </source>
</evidence>
<dbReference type="PATRIC" id="fig|1432052.4.peg.2856"/>
<dbReference type="PANTHER" id="PTHR24221:SF654">
    <property type="entry name" value="ATP-BINDING CASSETTE SUB-FAMILY B MEMBER 6"/>
    <property type="match status" value="1"/>
</dbReference>